<feature type="region of interest" description="Disordered" evidence="2">
    <location>
        <begin position="348"/>
        <end position="407"/>
    </location>
</feature>
<dbReference type="STRING" id="1505727.GA0061077_1180"/>
<evidence type="ECO:0000256" key="1">
    <source>
        <dbReference type="PROSITE-ProRule" id="PRU00182"/>
    </source>
</evidence>
<accession>A0A1C4H681</accession>
<dbReference type="InterPro" id="IPR013783">
    <property type="entry name" value="Ig-like_fold"/>
</dbReference>
<proteinExistence type="predicted"/>
<keyword evidence="3" id="KW-0812">Transmembrane</keyword>
<dbReference type="GO" id="GO:0003723">
    <property type="term" value="F:RNA binding"/>
    <property type="evidence" value="ECO:0007669"/>
    <property type="project" value="UniProtKB-KW"/>
</dbReference>
<dbReference type="EMBL" id="FMBL01000003">
    <property type="protein sequence ID" value="SCC80397.1"/>
    <property type="molecule type" value="Genomic_DNA"/>
</dbReference>
<evidence type="ECO:0000313" key="6">
    <source>
        <dbReference type="Proteomes" id="UP000242610"/>
    </source>
</evidence>
<sequence length="592" mass="63206">MQLRKGLRGVAAVGLSAATLLSLCISGVANADNVPLNGVTGKITVEGASRGHNLEAVLLADYQSVQATDNNPFSDLTNVAFTTDANVKQYVTDAANQAGNKAGKGTVVGDPMNWVATNLASSPAKPWSGDLRNFVTELAKSRSQLLAYKVPGPKTNTSNNPRADVVFDGLKPGIYVIFDTSNKGTDLKGNGASAAIPMLVSTTVGDHSTLNRAPIGKVVMKNGDLQLTKKMVKVNGESVKPDQHFKIGDEITYTLETTGPNLVGYEKPYYFHIQDHPTDGLTYVTGSQTVNVQDVGDVVLDTSEFRVIPGTTPNGNKYLDWNLSNKVSQTWYEKKITITYKMKINDSGKQNNSASMFTPADPSKKPKDPSDIVDPNHPGDDVIETPSEPSKPNPVDPNDPDSPVIPTNPDINAFGVDLKHIVETTGAAVPNARYEVSYNGNKIPFKLTNDEYQNMENSNATGTSTEIKVGTDGMLKIRGLSAGKYEFKMIEAGTSPFPLKHDFSITIAYKSNTEAKFDNTADVWNLVKAHTIKANPANTVGELTVPDAATASQLPITGGAGIILVVALAVLAGGVVVVTSVMRRRALMTAKK</sequence>
<dbReference type="OrthoDB" id="3240140at2"/>
<organism evidence="5 6">
    <name type="scientific">Bifidobacterium commune</name>
    <dbReference type="NCBI Taxonomy" id="1505727"/>
    <lineage>
        <taxon>Bacteria</taxon>
        <taxon>Bacillati</taxon>
        <taxon>Actinomycetota</taxon>
        <taxon>Actinomycetes</taxon>
        <taxon>Bifidobacteriales</taxon>
        <taxon>Bifidobacteriaceae</taxon>
        <taxon>Bifidobacterium</taxon>
    </lineage>
</organism>
<feature type="transmembrane region" description="Helical" evidence="3">
    <location>
        <begin position="560"/>
        <end position="582"/>
    </location>
</feature>
<evidence type="ECO:0000256" key="4">
    <source>
        <dbReference type="SAM" id="SignalP"/>
    </source>
</evidence>
<dbReference type="RefSeq" id="WP_091848016.1">
    <property type="nucleotide sequence ID" value="NZ_FMBL01000003.1"/>
</dbReference>
<protein>
    <submittedName>
        <fullName evidence="5">Fimbrial isopeptide formation D2 domain-containing protein</fullName>
    </submittedName>
</protein>
<dbReference type="GO" id="GO:0005975">
    <property type="term" value="P:carbohydrate metabolic process"/>
    <property type="evidence" value="ECO:0007669"/>
    <property type="project" value="UniProtKB-ARBA"/>
</dbReference>
<dbReference type="PROSITE" id="PS50889">
    <property type="entry name" value="S4"/>
    <property type="match status" value="1"/>
</dbReference>
<evidence type="ECO:0000256" key="3">
    <source>
        <dbReference type="SAM" id="Phobius"/>
    </source>
</evidence>
<dbReference type="NCBIfam" id="TIGR04226">
    <property type="entry name" value="RrgB_K2N_iso_D2"/>
    <property type="match status" value="1"/>
</dbReference>
<evidence type="ECO:0000313" key="5">
    <source>
        <dbReference type="EMBL" id="SCC80397.1"/>
    </source>
</evidence>
<dbReference type="AlphaFoldDB" id="A0A1C4H681"/>
<dbReference type="InterPro" id="IPR026466">
    <property type="entry name" value="Fim_isopep_form_D2_dom"/>
</dbReference>
<dbReference type="Gene3D" id="2.60.40.10">
    <property type="entry name" value="Immunoglobulins"/>
    <property type="match status" value="1"/>
</dbReference>
<evidence type="ECO:0000256" key="2">
    <source>
        <dbReference type="SAM" id="MobiDB-lite"/>
    </source>
</evidence>
<feature type="chain" id="PRO_5008692969" evidence="4">
    <location>
        <begin position="32"/>
        <end position="592"/>
    </location>
</feature>
<gene>
    <name evidence="5" type="ORF">GA0061077_1180</name>
</gene>
<keyword evidence="3" id="KW-0472">Membrane</keyword>
<dbReference type="Proteomes" id="UP000242610">
    <property type="component" value="Unassembled WGS sequence"/>
</dbReference>
<keyword evidence="1" id="KW-0694">RNA-binding</keyword>
<reference evidence="6" key="1">
    <citation type="submission" date="2016-08" db="EMBL/GenBank/DDBJ databases">
        <authorList>
            <person name="Varghese N."/>
            <person name="Submissions Spin"/>
        </authorList>
    </citation>
    <scope>NUCLEOTIDE SEQUENCE [LARGE SCALE GENOMIC DNA]</scope>
    <source>
        <strain evidence="6">R-52791</strain>
    </source>
</reference>
<name>A0A1C4H681_9BIFI</name>
<dbReference type="Gene3D" id="2.60.40.740">
    <property type="match status" value="1"/>
</dbReference>
<keyword evidence="4" id="KW-0732">Signal</keyword>
<feature type="signal peptide" evidence="4">
    <location>
        <begin position="1"/>
        <end position="31"/>
    </location>
</feature>
<keyword evidence="3" id="KW-1133">Transmembrane helix</keyword>
<keyword evidence="6" id="KW-1185">Reference proteome</keyword>